<sequence length="578" mass="59877">MWLLGLIVTGLPVAWRTFRGMLRGQFAADVVAMLAIVGALLLEQPLAGLVVVLMQTGGEALDAYAVARASNAVEALEADAPTTAHRVVEGRVTDIAAAMIVPGDALLIRPGELVPADGVVIDGTSHVDTSRLTGEPVPVRVAAGARLFSGSINQDGAITLRAERRSQESQYAKIVDLVRSAQASKSPLQRTADVWAVWFTPLTLVACGVAWLVSHDWSRVLAVLVVATPCPLILAAPVAIIGGINRAAKRGIIVRHGGALEGLAKVDTAVFDKTGTLTVGKPRIAHIVVEHNGAVLDLLGKAAAVEQGSGHLLARVIVAEAEERGAPLMNATELQESAGRGIRGRVQGETVFVGAPDYVREALLELSPVTAGVLSRMEHDGTGLRAYVGTDGGAVARIEFADQLRPELAPMFAELRALGIADLHLLSGDKADNVRTIAEAVGITQYAGDLKAQDKVTRVTALEKAGRTVMMVGDGTNDAPSLSTATVGVALAGHGGGVVAEAADVVLLVDDPSRIPEAVRIGRRSLRIARQSIGVGLGLSLVGMAFAAAGQLTPVAGAIIQEAIDVAVILNALRAARA</sequence>
<comment type="subcellular location">
    <subcellularLocation>
        <location evidence="10">Cell membrane</location>
    </subcellularLocation>
    <subcellularLocation>
        <location evidence="1">Membrane</location>
    </subcellularLocation>
</comment>
<protein>
    <recommendedName>
        <fullName evidence="8">P-type Zn(2+) transporter</fullName>
        <ecNumber evidence="8">7.2.2.12</ecNumber>
    </recommendedName>
</protein>
<keyword evidence="10" id="KW-0067">ATP-binding</keyword>
<dbReference type="PROSITE" id="PS00154">
    <property type="entry name" value="ATPASE_E1_E2"/>
    <property type="match status" value="1"/>
</dbReference>
<dbReference type="InterPro" id="IPR051014">
    <property type="entry name" value="Cation_Transport_ATPase_IB"/>
</dbReference>
<dbReference type="EMBL" id="CP011454">
    <property type="protein sequence ID" value="AMW06841.1"/>
    <property type="molecule type" value="Genomic_DNA"/>
</dbReference>
<feature type="domain" description="P-type ATPase A" evidence="11">
    <location>
        <begin position="80"/>
        <end position="178"/>
    </location>
</feature>
<keyword evidence="10" id="KW-0547">Nucleotide-binding</keyword>
<comment type="similarity">
    <text evidence="2 10">Belongs to the cation transport ATPase (P-type) (TC 3.A.3) family. Type IB subfamily.</text>
</comment>
<dbReference type="PANTHER" id="PTHR48085">
    <property type="entry name" value="CADMIUM/ZINC-TRANSPORTING ATPASE HMA2-RELATED"/>
    <property type="match status" value="1"/>
</dbReference>
<dbReference type="Proteomes" id="UP000076404">
    <property type="component" value="Chromosome"/>
</dbReference>
<evidence type="ECO:0000259" key="11">
    <source>
        <dbReference type="Pfam" id="PF00122"/>
    </source>
</evidence>
<dbReference type="Pfam" id="PF00702">
    <property type="entry name" value="Hydrolase"/>
    <property type="match status" value="1"/>
</dbReference>
<dbReference type="NCBIfam" id="TIGR01494">
    <property type="entry name" value="ATPase_P-type"/>
    <property type="match status" value="1"/>
</dbReference>
<dbReference type="KEGG" id="gph:GEMMAAP_12950"/>
<reference evidence="12 13" key="2">
    <citation type="journal article" date="2016" name="Environ. Microbiol. Rep.">
        <title>Metagenomic evidence for the presence of phototrophic Gemmatimonadetes bacteria in diverse environments.</title>
        <authorList>
            <person name="Zeng Y."/>
            <person name="Baumbach J."/>
            <person name="Barbosa E.G."/>
            <person name="Azevedo V."/>
            <person name="Zhang C."/>
            <person name="Koblizek M."/>
        </authorList>
    </citation>
    <scope>NUCLEOTIDE SEQUENCE [LARGE SCALE GENOMIC DNA]</scope>
    <source>
        <strain evidence="12 13">AP64</strain>
    </source>
</reference>
<dbReference type="InterPro" id="IPR023299">
    <property type="entry name" value="ATPase_P-typ_cyto_dom_N"/>
</dbReference>
<name>A0A145Q4C3_9BACT</name>
<evidence type="ECO:0000256" key="6">
    <source>
        <dbReference type="ARBA" id="ARBA00022989"/>
    </source>
</evidence>
<evidence type="ECO:0000256" key="3">
    <source>
        <dbReference type="ARBA" id="ARBA00022692"/>
    </source>
</evidence>
<dbReference type="GO" id="GO:0016463">
    <property type="term" value="F:P-type zinc transporter activity"/>
    <property type="evidence" value="ECO:0007669"/>
    <property type="project" value="UniProtKB-EC"/>
</dbReference>
<dbReference type="GO" id="GO:0005524">
    <property type="term" value="F:ATP binding"/>
    <property type="evidence" value="ECO:0007669"/>
    <property type="project" value="UniProtKB-UniRule"/>
</dbReference>
<dbReference type="InterPro" id="IPR018303">
    <property type="entry name" value="ATPase_P-typ_P_site"/>
</dbReference>
<evidence type="ECO:0000313" key="12">
    <source>
        <dbReference type="EMBL" id="AMW06841.1"/>
    </source>
</evidence>
<dbReference type="Pfam" id="PF00122">
    <property type="entry name" value="E1-E2_ATPase"/>
    <property type="match status" value="1"/>
</dbReference>
<feature type="transmembrane region" description="Helical" evidence="10">
    <location>
        <begin position="528"/>
        <end position="549"/>
    </location>
</feature>
<dbReference type="GO" id="GO:0015086">
    <property type="term" value="F:cadmium ion transmembrane transporter activity"/>
    <property type="evidence" value="ECO:0007669"/>
    <property type="project" value="TreeGrafter"/>
</dbReference>
<keyword evidence="10" id="KW-1003">Cell membrane</keyword>
<dbReference type="InterPro" id="IPR023298">
    <property type="entry name" value="ATPase_P-typ_TM_dom_sf"/>
</dbReference>
<dbReference type="GO" id="GO:0016887">
    <property type="term" value="F:ATP hydrolysis activity"/>
    <property type="evidence" value="ECO:0007669"/>
    <property type="project" value="InterPro"/>
</dbReference>
<dbReference type="eggNOG" id="COG2217">
    <property type="taxonomic scope" value="Bacteria"/>
</dbReference>
<dbReference type="Gene3D" id="2.70.150.10">
    <property type="entry name" value="Calcium-transporting ATPase, cytoplasmic transduction domain A"/>
    <property type="match status" value="1"/>
</dbReference>
<dbReference type="NCBIfam" id="TIGR01525">
    <property type="entry name" value="ATPase-IB_hvy"/>
    <property type="match status" value="1"/>
</dbReference>
<dbReference type="PRINTS" id="PR00119">
    <property type="entry name" value="CATATPASE"/>
</dbReference>
<feature type="transmembrane region" description="Helical" evidence="10">
    <location>
        <begin position="194"/>
        <end position="214"/>
    </location>
</feature>
<dbReference type="SFLD" id="SFLDS00003">
    <property type="entry name" value="Haloacid_Dehalogenase"/>
    <property type="match status" value="1"/>
</dbReference>
<dbReference type="AlphaFoldDB" id="A0A145Q4C3"/>
<reference evidence="12 13" key="1">
    <citation type="journal article" date="2014" name="Proc. Natl. Acad. Sci. U.S.A.">
        <title>Functional type 2 photosynthetic reaction centers found in the rare bacterial phylum Gemmatimonadetes.</title>
        <authorList>
            <person name="Zeng Y."/>
            <person name="Feng F."/>
            <person name="Medova H."/>
            <person name="Dean J."/>
            <person name="Koblizek M."/>
        </authorList>
    </citation>
    <scope>NUCLEOTIDE SEQUENCE [LARGE SCALE GENOMIC DNA]</scope>
    <source>
        <strain evidence="12 13">AP64</strain>
    </source>
</reference>
<keyword evidence="13" id="KW-1185">Reference proteome</keyword>
<dbReference type="STRING" id="1379270.GEMMAAP_12950"/>
<evidence type="ECO:0000313" key="13">
    <source>
        <dbReference type="Proteomes" id="UP000076404"/>
    </source>
</evidence>
<evidence type="ECO:0000256" key="8">
    <source>
        <dbReference type="ARBA" id="ARBA00039097"/>
    </source>
</evidence>
<dbReference type="PANTHER" id="PTHR48085:SF5">
    <property type="entry name" value="CADMIUM_ZINC-TRANSPORTING ATPASE HMA4-RELATED"/>
    <property type="match status" value="1"/>
</dbReference>
<keyword evidence="7 10" id="KW-0472">Membrane</keyword>
<evidence type="ECO:0000256" key="5">
    <source>
        <dbReference type="ARBA" id="ARBA00022967"/>
    </source>
</evidence>
<evidence type="ECO:0000256" key="7">
    <source>
        <dbReference type="ARBA" id="ARBA00023136"/>
    </source>
</evidence>
<accession>A0A145Q4C3</accession>
<dbReference type="SUPFAM" id="SSF81653">
    <property type="entry name" value="Calcium ATPase, transduction domain A"/>
    <property type="match status" value="1"/>
</dbReference>
<dbReference type="Gene3D" id="3.40.50.1000">
    <property type="entry name" value="HAD superfamily/HAD-like"/>
    <property type="match status" value="1"/>
</dbReference>
<dbReference type="InterPro" id="IPR008250">
    <property type="entry name" value="ATPase_P-typ_transduc_dom_A_sf"/>
</dbReference>
<dbReference type="GO" id="GO:0005886">
    <property type="term" value="C:plasma membrane"/>
    <property type="evidence" value="ECO:0007669"/>
    <property type="project" value="UniProtKB-SubCell"/>
</dbReference>
<proteinExistence type="inferred from homology"/>
<dbReference type="InterPro" id="IPR027256">
    <property type="entry name" value="P-typ_ATPase_IB"/>
</dbReference>
<dbReference type="EC" id="7.2.2.12" evidence="8"/>
<feature type="transmembrane region" description="Helical" evidence="10">
    <location>
        <begin position="220"/>
        <end position="244"/>
    </location>
</feature>
<feature type="transmembrane region" description="Helical" evidence="10">
    <location>
        <begin position="32"/>
        <end position="54"/>
    </location>
</feature>
<evidence type="ECO:0000256" key="2">
    <source>
        <dbReference type="ARBA" id="ARBA00006024"/>
    </source>
</evidence>
<keyword evidence="6 10" id="KW-1133">Transmembrane helix</keyword>
<dbReference type="Gene3D" id="3.40.1110.10">
    <property type="entry name" value="Calcium-transporting ATPase, cytoplasmic domain N"/>
    <property type="match status" value="1"/>
</dbReference>
<keyword evidence="5" id="KW-1278">Translocase</keyword>
<dbReference type="SUPFAM" id="SSF81665">
    <property type="entry name" value="Calcium ATPase, transmembrane domain M"/>
    <property type="match status" value="1"/>
</dbReference>
<organism evidence="12 13">
    <name type="scientific">Gemmatimonas phototrophica</name>
    <dbReference type="NCBI Taxonomy" id="1379270"/>
    <lineage>
        <taxon>Bacteria</taxon>
        <taxon>Pseudomonadati</taxon>
        <taxon>Gemmatimonadota</taxon>
        <taxon>Gemmatimonadia</taxon>
        <taxon>Gemmatimonadales</taxon>
        <taxon>Gemmatimonadaceae</taxon>
        <taxon>Gemmatimonas</taxon>
    </lineage>
</organism>
<dbReference type="InterPro" id="IPR059000">
    <property type="entry name" value="ATPase_P-type_domA"/>
</dbReference>
<gene>
    <name evidence="12" type="ORF">GEMMAAP_12950</name>
</gene>
<keyword evidence="4 10" id="KW-0479">Metal-binding</keyword>
<dbReference type="InterPro" id="IPR044492">
    <property type="entry name" value="P_typ_ATPase_HD_dom"/>
</dbReference>
<evidence type="ECO:0000256" key="4">
    <source>
        <dbReference type="ARBA" id="ARBA00022723"/>
    </source>
</evidence>
<dbReference type="InterPro" id="IPR036412">
    <property type="entry name" value="HAD-like_sf"/>
</dbReference>
<evidence type="ECO:0000256" key="1">
    <source>
        <dbReference type="ARBA" id="ARBA00004370"/>
    </source>
</evidence>
<dbReference type="InterPro" id="IPR023214">
    <property type="entry name" value="HAD_sf"/>
</dbReference>
<dbReference type="GO" id="GO:0046872">
    <property type="term" value="F:metal ion binding"/>
    <property type="evidence" value="ECO:0007669"/>
    <property type="project" value="UniProtKB-KW"/>
</dbReference>
<dbReference type="SFLD" id="SFLDF00027">
    <property type="entry name" value="p-type_atpase"/>
    <property type="match status" value="1"/>
</dbReference>
<dbReference type="SFLD" id="SFLDG00002">
    <property type="entry name" value="C1.7:_P-type_atpase_like"/>
    <property type="match status" value="1"/>
</dbReference>
<evidence type="ECO:0000256" key="10">
    <source>
        <dbReference type="RuleBase" id="RU362081"/>
    </source>
</evidence>
<keyword evidence="3 10" id="KW-0812">Transmembrane</keyword>
<dbReference type="InterPro" id="IPR001757">
    <property type="entry name" value="P_typ_ATPase"/>
</dbReference>
<comment type="catalytic activity">
    <reaction evidence="9">
        <text>Zn(2+)(in) + ATP + H2O = Zn(2+)(out) + ADP + phosphate + H(+)</text>
        <dbReference type="Rhea" id="RHEA:20621"/>
        <dbReference type="ChEBI" id="CHEBI:15377"/>
        <dbReference type="ChEBI" id="CHEBI:15378"/>
        <dbReference type="ChEBI" id="CHEBI:29105"/>
        <dbReference type="ChEBI" id="CHEBI:30616"/>
        <dbReference type="ChEBI" id="CHEBI:43474"/>
        <dbReference type="ChEBI" id="CHEBI:456216"/>
        <dbReference type="EC" id="7.2.2.12"/>
    </reaction>
</comment>
<dbReference type="SUPFAM" id="SSF56784">
    <property type="entry name" value="HAD-like"/>
    <property type="match status" value="1"/>
</dbReference>
<evidence type="ECO:0000256" key="9">
    <source>
        <dbReference type="ARBA" id="ARBA00047308"/>
    </source>
</evidence>